<evidence type="ECO:0000313" key="5">
    <source>
        <dbReference type="EMBL" id="ANP35566.1"/>
    </source>
</evidence>
<dbReference type="PROSITE" id="PS51898">
    <property type="entry name" value="TYR_RECOMBINASE"/>
    <property type="match status" value="1"/>
</dbReference>
<dbReference type="AlphaFoldDB" id="A0A1B0ZN18"/>
<proteinExistence type="predicted"/>
<evidence type="ECO:0000313" key="7">
    <source>
        <dbReference type="Proteomes" id="UP000092565"/>
    </source>
</evidence>
<dbReference type="PANTHER" id="PTHR30349:SF81">
    <property type="entry name" value="TYROSINE RECOMBINASE XERC"/>
    <property type="match status" value="1"/>
</dbReference>
<dbReference type="Proteomes" id="UP000092565">
    <property type="component" value="Chromosome"/>
</dbReference>
<protein>
    <submittedName>
        <fullName evidence="5">Putative integrase/recombinase</fullName>
    </submittedName>
    <submittedName>
        <fullName evidence="6">Tyrosine-type recombinase/integrase</fullName>
    </submittedName>
</protein>
<dbReference type="OrthoDB" id="7510934at2"/>
<dbReference type="GO" id="GO:0003677">
    <property type="term" value="F:DNA binding"/>
    <property type="evidence" value="ECO:0007669"/>
    <property type="project" value="InterPro"/>
</dbReference>
<dbReference type="InterPro" id="IPR011010">
    <property type="entry name" value="DNA_brk_join_enz"/>
</dbReference>
<reference evidence="6 8" key="2">
    <citation type="submission" date="2023-02" db="EMBL/GenBank/DDBJ databases">
        <title>Population genomics of bacteria associated with diatom.</title>
        <authorList>
            <person name="Xie J."/>
            <person name="Wang H."/>
        </authorList>
    </citation>
    <scope>NUCLEOTIDE SEQUENCE [LARGE SCALE GENOMIC DNA]</scope>
    <source>
        <strain evidence="6 8">PT47_8</strain>
    </source>
</reference>
<keyword evidence="7" id="KW-1185">Reference proteome</keyword>
<evidence type="ECO:0000256" key="3">
    <source>
        <dbReference type="ARBA" id="ARBA00023172"/>
    </source>
</evidence>
<dbReference type="Proteomes" id="UP001218364">
    <property type="component" value="Unassembled WGS sequence"/>
</dbReference>
<organism evidence="5 7">
    <name type="scientific">Phaeobacter gallaeciensis</name>
    <dbReference type="NCBI Taxonomy" id="60890"/>
    <lineage>
        <taxon>Bacteria</taxon>
        <taxon>Pseudomonadati</taxon>
        <taxon>Pseudomonadota</taxon>
        <taxon>Alphaproteobacteria</taxon>
        <taxon>Rhodobacterales</taxon>
        <taxon>Roseobacteraceae</taxon>
        <taxon>Phaeobacter</taxon>
    </lineage>
</organism>
<dbReference type="GO" id="GO:0006310">
    <property type="term" value="P:DNA recombination"/>
    <property type="evidence" value="ECO:0007669"/>
    <property type="project" value="UniProtKB-KW"/>
</dbReference>
<reference evidence="5 7" key="1">
    <citation type="submission" date="2016-04" db="EMBL/GenBank/DDBJ databases">
        <authorList>
            <person name="Evans L.H."/>
            <person name="Alamgir A."/>
            <person name="Owens N."/>
            <person name="Weber N.D."/>
            <person name="Virtaneva K."/>
            <person name="Barbian K."/>
            <person name="Babar A."/>
            <person name="Rosenke K."/>
        </authorList>
    </citation>
    <scope>NUCLEOTIDE SEQUENCE [LARGE SCALE GENOMIC DNA]</scope>
    <source>
        <strain evidence="5 7">JL2886</strain>
    </source>
</reference>
<gene>
    <name evidence="5" type="ORF">JL2886_00639</name>
    <name evidence="6" type="ORF">PXK24_07770</name>
</gene>
<dbReference type="InterPro" id="IPR002104">
    <property type="entry name" value="Integrase_catalytic"/>
</dbReference>
<dbReference type="SUPFAM" id="SSF56349">
    <property type="entry name" value="DNA breaking-rejoining enzymes"/>
    <property type="match status" value="1"/>
</dbReference>
<feature type="domain" description="Tyr recombinase" evidence="4">
    <location>
        <begin position="97"/>
        <end position="273"/>
    </location>
</feature>
<dbReference type="EMBL" id="JARCJK010000003">
    <property type="protein sequence ID" value="MDE4165588.1"/>
    <property type="molecule type" value="Genomic_DNA"/>
</dbReference>
<dbReference type="RefSeq" id="WP_082995985.1">
    <property type="nucleotide sequence ID" value="NZ_CP015124.1"/>
</dbReference>
<dbReference type="InterPro" id="IPR050090">
    <property type="entry name" value="Tyrosine_recombinase_XerCD"/>
</dbReference>
<evidence type="ECO:0000313" key="6">
    <source>
        <dbReference type="EMBL" id="MDE4165588.1"/>
    </source>
</evidence>
<evidence type="ECO:0000259" key="4">
    <source>
        <dbReference type="PROSITE" id="PS51898"/>
    </source>
</evidence>
<name>A0A1B0ZN18_9RHOB</name>
<dbReference type="Gene3D" id="1.10.443.10">
    <property type="entry name" value="Intergrase catalytic core"/>
    <property type="match status" value="1"/>
</dbReference>
<evidence type="ECO:0000256" key="2">
    <source>
        <dbReference type="ARBA" id="ARBA00022908"/>
    </source>
</evidence>
<dbReference type="GO" id="GO:0015074">
    <property type="term" value="P:DNA integration"/>
    <property type="evidence" value="ECO:0007669"/>
    <property type="project" value="UniProtKB-KW"/>
</dbReference>
<keyword evidence="1" id="KW-0159">Chromosome partition</keyword>
<dbReference type="Pfam" id="PF00589">
    <property type="entry name" value="Phage_integrase"/>
    <property type="match status" value="1"/>
</dbReference>
<accession>A0A1B0ZN18</accession>
<keyword evidence="3" id="KW-0233">DNA recombination</keyword>
<dbReference type="InterPro" id="IPR013762">
    <property type="entry name" value="Integrase-like_cat_sf"/>
</dbReference>
<keyword evidence="2" id="KW-0229">DNA integration</keyword>
<dbReference type="GO" id="GO:0007059">
    <property type="term" value="P:chromosome segregation"/>
    <property type="evidence" value="ECO:0007669"/>
    <property type="project" value="UniProtKB-KW"/>
</dbReference>
<dbReference type="EMBL" id="CP015124">
    <property type="protein sequence ID" value="ANP35566.1"/>
    <property type="molecule type" value="Genomic_DNA"/>
</dbReference>
<evidence type="ECO:0000256" key="1">
    <source>
        <dbReference type="ARBA" id="ARBA00022829"/>
    </source>
</evidence>
<evidence type="ECO:0000313" key="8">
    <source>
        <dbReference type="Proteomes" id="UP001218364"/>
    </source>
</evidence>
<dbReference type="PANTHER" id="PTHR30349">
    <property type="entry name" value="PHAGE INTEGRASE-RELATED"/>
    <property type="match status" value="1"/>
</dbReference>
<sequence>MEAMETAGEIKAATVKQRQHVLGRFLDHEVDGALLREYDAGVPQEVIVEFIDTLIEKPGARKNTIGSLRAMYKFADERGYVRPNPAKGISTTYRSAGGATPWTVDDLKKFRERHPFGTMAHLALTVFMFTACRVSDAIWIGRNNESTSNGIRWLGWQPRKKGSTYVEIPIMPPLAKAIAAQNVSHVDGCYLLSSHGTPFSSSDSFRNRFKTWCREASLPDRSPHGIRKAAGHLLALEGATQHQIMAVHGHSQAATSEIYTKDVERRRLAADAVAKLASMKW</sequence>